<dbReference type="EC" id="2.7.3.9" evidence="5"/>
<accession>A0A380TC66</accession>
<keyword evidence="11" id="KW-0479">Metal-binding</keyword>
<evidence type="ECO:0000313" key="15">
    <source>
        <dbReference type="EMBL" id="SUS05657.1"/>
    </source>
</evidence>
<dbReference type="PANTHER" id="PTHR46244">
    <property type="entry name" value="PHOSPHOENOLPYRUVATE-PROTEIN PHOSPHOTRANSFERASE"/>
    <property type="match status" value="1"/>
</dbReference>
<dbReference type="GO" id="GO:0016301">
    <property type="term" value="F:kinase activity"/>
    <property type="evidence" value="ECO:0007669"/>
    <property type="project" value="UniProtKB-KW"/>
</dbReference>
<name>A0A380TC66_9ZZZZ</name>
<dbReference type="GO" id="GO:0046872">
    <property type="term" value="F:metal ion binding"/>
    <property type="evidence" value="ECO:0007669"/>
    <property type="project" value="UniProtKB-KW"/>
</dbReference>
<evidence type="ECO:0000256" key="1">
    <source>
        <dbReference type="ARBA" id="ARBA00000683"/>
    </source>
</evidence>
<evidence type="ECO:0000256" key="5">
    <source>
        <dbReference type="ARBA" id="ARBA00012232"/>
    </source>
</evidence>
<dbReference type="Pfam" id="PF05524">
    <property type="entry name" value="PEP-utilisers_N"/>
    <property type="match status" value="1"/>
</dbReference>
<reference evidence="15" key="1">
    <citation type="submission" date="2018-07" db="EMBL/GenBank/DDBJ databases">
        <authorList>
            <person name="Quirk P.G."/>
            <person name="Krulwich T.A."/>
        </authorList>
    </citation>
    <scope>NUCLEOTIDE SEQUENCE</scope>
</reference>
<dbReference type="NCBIfam" id="TIGR01417">
    <property type="entry name" value="PTS_I_fam"/>
    <property type="match status" value="1"/>
</dbReference>
<keyword evidence="9" id="KW-0808">Transferase</keyword>
<organism evidence="15">
    <name type="scientific">metagenome</name>
    <dbReference type="NCBI Taxonomy" id="256318"/>
    <lineage>
        <taxon>unclassified sequences</taxon>
        <taxon>metagenomes</taxon>
    </lineage>
</organism>
<evidence type="ECO:0000256" key="11">
    <source>
        <dbReference type="ARBA" id="ARBA00022723"/>
    </source>
</evidence>
<keyword evidence="10" id="KW-0598">Phosphotransferase system</keyword>
<evidence type="ECO:0000256" key="13">
    <source>
        <dbReference type="ARBA" id="ARBA00022842"/>
    </source>
</evidence>
<dbReference type="SMART" id="SM00065">
    <property type="entry name" value="GAF"/>
    <property type="match status" value="1"/>
</dbReference>
<dbReference type="PRINTS" id="PR01736">
    <property type="entry name" value="PHPHTRNFRASE"/>
</dbReference>
<dbReference type="InterPro" id="IPR008279">
    <property type="entry name" value="PEP-util_enz_mobile_dom"/>
</dbReference>
<dbReference type="InterPro" id="IPR036637">
    <property type="entry name" value="Phosphohistidine_dom_sf"/>
</dbReference>
<feature type="domain" description="GAF" evidence="14">
    <location>
        <begin position="27"/>
        <end position="173"/>
    </location>
</feature>
<dbReference type="Gene3D" id="3.20.20.60">
    <property type="entry name" value="Phosphoenolpyruvate-binding domains"/>
    <property type="match status" value="1"/>
</dbReference>
<dbReference type="InterPro" id="IPR015813">
    <property type="entry name" value="Pyrv/PenolPyrv_kinase-like_dom"/>
</dbReference>
<keyword evidence="12" id="KW-0418">Kinase</keyword>
<comment type="similarity">
    <text evidence="4">Belongs to the PEP-utilizing enzyme family.</text>
</comment>
<dbReference type="Gene3D" id="3.30.450.40">
    <property type="match status" value="1"/>
</dbReference>
<dbReference type="PANTHER" id="PTHR46244:SF6">
    <property type="entry name" value="PHOSPHOENOLPYRUVATE-PROTEIN PHOSPHOTRANSFERASE"/>
    <property type="match status" value="1"/>
</dbReference>
<sequence length="757" mass="83127">MMQFGQTVLVLRQLLARIRDVMAGEGDTQARLERIVQVIAVDMGAQVCSLYVRRAGDVLELFATHGLRQTAVHRTRLAIGQGLIGEIAAKAKPLALADAQSHPSFVYRPETGEEIYHSLMGVPILRGGRVVGVLAIQSIDRRRYSDEEIEALQTIAMVLAEMVASGNLVGPEELASSEAIAVPPMRLEGARLSPGFGLGVAVLHKHHQVVRRLVAEDTAVEHERLRKAVSDMHGQLDVMLRANGLAGSEHADVLEAYRMIAEDVGWLRRIAEAINTGLTAEAAVQKVNTEIHAQIARVSDSYLRERIQDLDDLAQRLLQHLVGAEDRAQRLPPDHDFVVVARSLGPAQLLDYSSSRLKGLVLQEGSANAHVAIVARSLGIPVVGQIEDVMARIESGDPVIVDADHAQVLLRPSAALRRIYERSSADRARRRAEYTQLRDLEATTRDGVRISLNVNAGLAVDLQPLSDSGVDGVGLYRTEVPFMVYEQLPTVEVQRQLYRHVLDVAKAKPVVFRTLDVGGDKILPYWPHGNEENPAMGWRAIRVSWDRPAVLRQQLRALIQAAAGEHLHVMFPMIAEVEEFRFARRLLDLELERHTSTNQPPPLSVRAGAMLEVPALLFQLNELVQVVDFLSIGTNDLIQFLFASDRASHRMSERYDVLSPAVLSLLRQVAERCRAGNVPLSLCGEMAGRPLDAMALIGVGLRQLSMAPPCVGPVKAMIRSADTAVLADFVSHLTTLRQASVRADLRAFAHDHGIALA</sequence>
<dbReference type="InterPro" id="IPR023151">
    <property type="entry name" value="PEP_util_CS"/>
</dbReference>
<dbReference type="PROSITE" id="PS00742">
    <property type="entry name" value="PEP_ENZYMES_2"/>
    <property type="match status" value="1"/>
</dbReference>
<evidence type="ECO:0000256" key="9">
    <source>
        <dbReference type="ARBA" id="ARBA00022679"/>
    </source>
</evidence>
<keyword evidence="7" id="KW-0963">Cytoplasm</keyword>
<dbReference type="GO" id="GO:0008965">
    <property type="term" value="F:phosphoenolpyruvate-protein phosphotransferase activity"/>
    <property type="evidence" value="ECO:0007669"/>
    <property type="project" value="UniProtKB-EC"/>
</dbReference>
<dbReference type="Gene3D" id="1.10.274.10">
    <property type="entry name" value="PtsI, HPr-binding domain"/>
    <property type="match status" value="1"/>
</dbReference>
<dbReference type="InterPro" id="IPR006318">
    <property type="entry name" value="PTS_EI-like"/>
</dbReference>
<protein>
    <recommendedName>
        <fullName evidence="5">phosphoenolpyruvate--protein phosphotransferase</fullName>
        <ecNumber evidence="5">2.7.3.9</ecNumber>
    </recommendedName>
</protein>
<dbReference type="InterPro" id="IPR036618">
    <property type="entry name" value="PtsI_HPr-bd_sf"/>
</dbReference>
<keyword evidence="6" id="KW-0813">Transport</keyword>
<dbReference type="InterPro" id="IPR008731">
    <property type="entry name" value="PTS_EIN"/>
</dbReference>
<keyword evidence="8" id="KW-0762">Sugar transport</keyword>
<gene>
    <name evidence="15" type="ORF">DF3PB_200018</name>
</gene>
<dbReference type="InterPro" id="IPR040442">
    <property type="entry name" value="Pyrv_kinase-like_dom_sf"/>
</dbReference>
<evidence type="ECO:0000256" key="7">
    <source>
        <dbReference type="ARBA" id="ARBA00022490"/>
    </source>
</evidence>
<dbReference type="Pfam" id="PF00391">
    <property type="entry name" value="PEP-utilizers"/>
    <property type="match status" value="1"/>
</dbReference>
<comment type="catalytic activity">
    <reaction evidence="1">
        <text>L-histidyl-[protein] + phosphoenolpyruvate = N(pros)-phospho-L-histidyl-[protein] + pyruvate</text>
        <dbReference type="Rhea" id="RHEA:23880"/>
        <dbReference type="Rhea" id="RHEA-COMP:9745"/>
        <dbReference type="Rhea" id="RHEA-COMP:9746"/>
        <dbReference type="ChEBI" id="CHEBI:15361"/>
        <dbReference type="ChEBI" id="CHEBI:29979"/>
        <dbReference type="ChEBI" id="CHEBI:58702"/>
        <dbReference type="ChEBI" id="CHEBI:64837"/>
        <dbReference type="EC" id="2.7.3.9"/>
    </reaction>
</comment>
<keyword evidence="13" id="KW-0460">Magnesium</keyword>
<dbReference type="SUPFAM" id="SSF51621">
    <property type="entry name" value="Phosphoenolpyruvate/pyruvate domain"/>
    <property type="match status" value="1"/>
</dbReference>
<dbReference type="InterPro" id="IPR000121">
    <property type="entry name" value="PEP_util_C"/>
</dbReference>
<evidence type="ECO:0000256" key="8">
    <source>
        <dbReference type="ARBA" id="ARBA00022597"/>
    </source>
</evidence>
<dbReference type="AlphaFoldDB" id="A0A380TC66"/>
<proteinExistence type="inferred from homology"/>
<evidence type="ECO:0000259" key="14">
    <source>
        <dbReference type="SMART" id="SM00065"/>
    </source>
</evidence>
<dbReference type="SUPFAM" id="SSF47831">
    <property type="entry name" value="Enzyme I of the PEP:sugar phosphotransferase system HPr-binding (sub)domain"/>
    <property type="match status" value="1"/>
</dbReference>
<evidence type="ECO:0000256" key="6">
    <source>
        <dbReference type="ARBA" id="ARBA00022448"/>
    </source>
</evidence>
<evidence type="ECO:0000256" key="12">
    <source>
        <dbReference type="ARBA" id="ARBA00022777"/>
    </source>
</evidence>
<comment type="cofactor">
    <cofactor evidence="2">
        <name>Mg(2+)</name>
        <dbReference type="ChEBI" id="CHEBI:18420"/>
    </cofactor>
</comment>
<dbReference type="GO" id="GO:0005737">
    <property type="term" value="C:cytoplasm"/>
    <property type="evidence" value="ECO:0007669"/>
    <property type="project" value="UniProtKB-SubCell"/>
</dbReference>
<evidence type="ECO:0000256" key="4">
    <source>
        <dbReference type="ARBA" id="ARBA00007837"/>
    </source>
</evidence>
<dbReference type="Pfam" id="PF01590">
    <property type="entry name" value="GAF"/>
    <property type="match status" value="1"/>
</dbReference>
<dbReference type="InterPro" id="IPR050499">
    <property type="entry name" value="PEP-utilizing_PTS_enzyme"/>
</dbReference>
<evidence type="ECO:0000256" key="10">
    <source>
        <dbReference type="ARBA" id="ARBA00022683"/>
    </source>
</evidence>
<comment type="subcellular location">
    <subcellularLocation>
        <location evidence="3">Cytoplasm</location>
    </subcellularLocation>
</comment>
<dbReference type="SUPFAM" id="SSF55781">
    <property type="entry name" value="GAF domain-like"/>
    <property type="match status" value="1"/>
</dbReference>
<evidence type="ECO:0000256" key="2">
    <source>
        <dbReference type="ARBA" id="ARBA00001946"/>
    </source>
</evidence>
<dbReference type="InterPro" id="IPR029016">
    <property type="entry name" value="GAF-like_dom_sf"/>
</dbReference>
<evidence type="ECO:0000256" key="3">
    <source>
        <dbReference type="ARBA" id="ARBA00004496"/>
    </source>
</evidence>
<dbReference type="Gene3D" id="3.50.30.10">
    <property type="entry name" value="Phosphohistidine domain"/>
    <property type="match status" value="1"/>
</dbReference>
<dbReference type="GO" id="GO:0009401">
    <property type="term" value="P:phosphoenolpyruvate-dependent sugar phosphotransferase system"/>
    <property type="evidence" value="ECO:0007669"/>
    <property type="project" value="UniProtKB-KW"/>
</dbReference>
<dbReference type="InterPro" id="IPR003018">
    <property type="entry name" value="GAF"/>
</dbReference>
<dbReference type="SUPFAM" id="SSF52009">
    <property type="entry name" value="Phosphohistidine domain"/>
    <property type="match status" value="1"/>
</dbReference>
<dbReference type="EMBL" id="UIDG01000113">
    <property type="protein sequence ID" value="SUS05657.1"/>
    <property type="molecule type" value="Genomic_DNA"/>
</dbReference>
<dbReference type="Pfam" id="PF02896">
    <property type="entry name" value="PEP-utilizers_C"/>
    <property type="match status" value="1"/>
</dbReference>